<feature type="non-terminal residue" evidence="1">
    <location>
        <position position="94"/>
    </location>
</feature>
<dbReference type="AlphaFoldDB" id="A0A371CLA4"/>
<dbReference type="CDD" id="cd00303">
    <property type="entry name" value="retropepsin_like"/>
    <property type="match status" value="1"/>
</dbReference>
<evidence type="ECO:0000313" key="1">
    <source>
        <dbReference type="EMBL" id="RDX41063.1"/>
    </source>
</evidence>
<protein>
    <recommendedName>
        <fullName evidence="3">Peptidase A2 domain-containing protein</fullName>
    </recommendedName>
</protein>
<gene>
    <name evidence="1" type="ORF">OH76DRAFT_1322931</name>
</gene>
<evidence type="ECO:0000313" key="2">
    <source>
        <dbReference type="Proteomes" id="UP000256964"/>
    </source>
</evidence>
<name>A0A371CLA4_9APHY</name>
<sequence length="94" mass="10747">RQIGARALLDSGAEGIILNSRFAKAHHLSLKPLQHPFPVRNVDGTENVMGWVRHTTTQTVRIYSRNGRSYHEERAEFYITDIGDQDMILGTDWL</sequence>
<reference evidence="1 2" key="1">
    <citation type="journal article" date="2018" name="Biotechnol. Biofuels">
        <title>Integrative visual omics of the white-rot fungus Polyporus brumalis exposes the biotechnological potential of its oxidative enzymes for delignifying raw plant biomass.</title>
        <authorList>
            <person name="Miyauchi S."/>
            <person name="Rancon A."/>
            <person name="Drula E."/>
            <person name="Hage H."/>
            <person name="Chaduli D."/>
            <person name="Favel A."/>
            <person name="Grisel S."/>
            <person name="Henrissat B."/>
            <person name="Herpoel-Gimbert I."/>
            <person name="Ruiz-Duenas F.J."/>
            <person name="Chevret D."/>
            <person name="Hainaut M."/>
            <person name="Lin J."/>
            <person name="Wang M."/>
            <person name="Pangilinan J."/>
            <person name="Lipzen A."/>
            <person name="Lesage-Meessen L."/>
            <person name="Navarro D."/>
            <person name="Riley R."/>
            <person name="Grigoriev I.V."/>
            <person name="Zhou S."/>
            <person name="Raouche S."/>
            <person name="Rosso M.N."/>
        </authorList>
    </citation>
    <scope>NUCLEOTIDE SEQUENCE [LARGE SCALE GENOMIC DNA]</scope>
    <source>
        <strain evidence="1 2">BRFM 1820</strain>
    </source>
</reference>
<dbReference type="Pfam" id="PF13975">
    <property type="entry name" value="gag-asp_proteas"/>
    <property type="match status" value="1"/>
</dbReference>
<dbReference type="Proteomes" id="UP000256964">
    <property type="component" value="Unassembled WGS sequence"/>
</dbReference>
<proteinExistence type="predicted"/>
<dbReference type="OrthoDB" id="2802569at2759"/>
<keyword evidence="2" id="KW-1185">Reference proteome</keyword>
<dbReference type="STRING" id="139420.A0A371CLA4"/>
<organism evidence="1 2">
    <name type="scientific">Lentinus brumalis</name>
    <dbReference type="NCBI Taxonomy" id="2498619"/>
    <lineage>
        <taxon>Eukaryota</taxon>
        <taxon>Fungi</taxon>
        <taxon>Dikarya</taxon>
        <taxon>Basidiomycota</taxon>
        <taxon>Agaricomycotina</taxon>
        <taxon>Agaricomycetes</taxon>
        <taxon>Polyporales</taxon>
        <taxon>Polyporaceae</taxon>
        <taxon>Lentinus</taxon>
    </lineage>
</organism>
<dbReference type="SUPFAM" id="SSF50630">
    <property type="entry name" value="Acid proteases"/>
    <property type="match status" value="1"/>
</dbReference>
<dbReference type="EMBL" id="KZ857525">
    <property type="protein sequence ID" value="RDX41063.1"/>
    <property type="molecule type" value="Genomic_DNA"/>
</dbReference>
<dbReference type="Gene3D" id="2.40.70.10">
    <property type="entry name" value="Acid Proteases"/>
    <property type="match status" value="1"/>
</dbReference>
<accession>A0A371CLA4</accession>
<dbReference type="InterPro" id="IPR021109">
    <property type="entry name" value="Peptidase_aspartic_dom_sf"/>
</dbReference>
<feature type="non-terminal residue" evidence="1">
    <location>
        <position position="1"/>
    </location>
</feature>
<evidence type="ECO:0008006" key="3">
    <source>
        <dbReference type="Google" id="ProtNLM"/>
    </source>
</evidence>